<keyword evidence="3" id="KW-1185">Reference proteome</keyword>
<dbReference type="SUPFAM" id="SSF55729">
    <property type="entry name" value="Acyl-CoA N-acyltransferases (Nat)"/>
    <property type="match status" value="1"/>
</dbReference>
<dbReference type="Gene3D" id="3.40.630.30">
    <property type="match status" value="1"/>
</dbReference>
<gene>
    <name evidence="2" type="ORF">ACFQFQ_11755</name>
</gene>
<dbReference type="PANTHER" id="PTHR36174:SF1">
    <property type="entry name" value="LIPID II:GLYCINE GLYCYLTRANSFERASE"/>
    <property type="match status" value="1"/>
</dbReference>
<dbReference type="InterPro" id="IPR050644">
    <property type="entry name" value="PG_Glycine_Bridge_Synth"/>
</dbReference>
<feature type="domain" description="BioF2-like acetyltransferase" evidence="1">
    <location>
        <begin position="117"/>
        <end position="239"/>
    </location>
</feature>
<keyword evidence="2" id="KW-0808">Transferase</keyword>
<dbReference type="Proteomes" id="UP001596353">
    <property type="component" value="Unassembled WGS sequence"/>
</dbReference>
<name>A0ABW2B388_9RHOB</name>
<sequence>MVDAPPLSAPALMQDPAFAAALRLCGAAPLILPGGAMILRRRILGLPILMLPRMAPPRDLNEQLAAAGLARLPLILSPAHPCPLPRALRLRAAQQIALLDLGTDPERRIARLHPKWRNQWRKARRAELRLSHGPMPADPHHPLLLTEALQQRQRGYAGWPLALTRAFAAVAPAQTRLFTARRGQRVVAQMLFLRHGTGASYHIGHSFPEGRRFHAHNLLLMTACDWLAAEGHETLDLGLLHSATPGLNRFKLRSGARACATGGTWLRWHPLARRRCP</sequence>
<evidence type="ECO:0000313" key="2">
    <source>
        <dbReference type="EMBL" id="MFC6760012.1"/>
    </source>
</evidence>
<dbReference type="InterPro" id="IPR038740">
    <property type="entry name" value="BioF2-like_GNAT_dom"/>
</dbReference>
<evidence type="ECO:0000313" key="3">
    <source>
        <dbReference type="Proteomes" id="UP001596353"/>
    </source>
</evidence>
<accession>A0ABW2B388</accession>
<dbReference type="EC" id="2.3.1.-" evidence="2"/>
<comment type="caution">
    <text evidence="2">The sequence shown here is derived from an EMBL/GenBank/DDBJ whole genome shotgun (WGS) entry which is preliminary data.</text>
</comment>
<dbReference type="GO" id="GO:0016746">
    <property type="term" value="F:acyltransferase activity"/>
    <property type="evidence" value="ECO:0007669"/>
    <property type="project" value="UniProtKB-KW"/>
</dbReference>
<dbReference type="InterPro" id="IPR016181">
    <property type="entry name" value="Acyl_CoA_acyltransferase"/>
</dbReference>
<protein>
    <submittedName>
        <fullName evidence="2">GNAT family N-acetyltransferase</fullName>
        <ecNumber evidence="2">2.3.1.-</ecNumber>
    </submittedName>
</protein>
<dbReference type="Pfam" id="PF13480">
    <property type="entry name" value="Acetyltransf_6"/>
    <property type="match status" value="1"/>
</dbReference>
<proteinExistence type="predicted"/>
<reference evidence="3" key="1">
    <citation type="journal article" date="2019" name="Int. J. Syst. Evol. Microbiol.">
        <title>The Global Catalogue of Microorganisms (GCM) 10K type strain sequencing project: providing services to taxonomists for standard genome sequencing and annotation.</title>
        <authorList>
            <consortium name="The Broad Institute Genomics Platform"/>
            <consortium name="The Broad Institute Genome Sequencing Center for Infectious Disease"/>
            <person name="Wu L."/>
            <person name="Ma J."/>
        </authorList>
    </citation>
    <scope>NUCLEOTIDE SEQUENCE [LARGE SCALE GENOMIC DNA]</scope>
    <source>
        <strain evidence="3">CCUG 66188</strain>
    </source>
</reference>
<dbReference type="PANTHER" id="PTHR36174">
    <property type="entry name" value="LIPID II:GLYCINE GLYCYLTRANSFERASE"/>
    <property type="match status" value="1"/>
</dbReference>
<organism evidence="2 3">
    <name type="scientific">Sulfitobacter porphyrae</name>
    <dbReference type="NCBI Taxonomy" id="1246864"/>
    <lineage>
        <taxon>Bacteria</taxon>
        <taxon>Pseudomonadati</taxon>
        <taxon>Pseudomonadota</taxon>
        <taxon>Alphaproteobacteria</taxon>
        <taxon>Rhodobacterales</taxon>
        <taxon>Roseobacteraceae</taxon>
        <taxon>Sulfitobacter</taxon>
    </lineage>
</organism>
<keyword evidence="2" id="KW-0012">Acyltransferase</keyword>
<dbReference type="EMBL" id="JBHSWG010000001">
    <property type="protein sequence ID" value="MFC6760012.1"/>
    <property type="molecule type" value="Genomic_DNA"/>
</dbReference>
<evidence type="ECO:0000259" key="1">
    <source>
        <dbReference type="Pfam" id="PF13480"/>
    </source>
</evidence>